<keyword evidence="3" id="KW-0812">Transmembrane</keyword>
<dbReference type="AlphaFoldDB" id="A0A5M6C5T1"/>
<feature type="transmembrane region" description="Helical" evidence="3">
    <location>
        <begin position="45"/>
        <end position="68"/>
    </location>
</feature>
<reference evidence="4" key="2">
    <citation type="submission" date="2024-01" db="EMBL/GenBank/DDBJ databases">
        <title>Comparative genomics of Cryptococcus and Kwoniella reveals pathogenesis evolution and contrasting modes of karyotype evolution via chromosome fusion or intercentromeric recombination.</title>
        <authorList>
            <person name="Coelho M.A."/>
            <person name="David-Palma M."/>
            <person name="Shea T."/>
            <person name="Bowers K."/>
            <person name="McGinley-Smith S."/>
            <person name="Mohammad A.W."/>
            <person name="Gnirke A."/>
            <person name="Yurkov A.M."/>
            <person name="Nowrousian M."/>
            <person name="Sun S."/>
            <person name="Cuomo C.A."/>
            <person name="Heitman J."/>
        </authorList>
    </citation>
    <scope>NUCLEOTIDE SEQUENCE</scope>
    <source>
        <strain evidence="4">CBS 12478</strain>
    </source>
</reference>
<gene>
    <name evidence="4" type="ORF">CI109_106409</name>
</gene>
<protein>
    <submittedName>
        <fullName evidence="4">Uncharacterized protein</fullName>
    </submittedName>
</protein>
<evidence type="ECO:0000256" key="1">
    <source>
        <dbReference type="SAM" id="Coils"/>
    </source>
</evidence>
<name>A0A5M6C5T1_9TREE</name>
<keyword evidence="3" id="KW-1133">Transmembrane helix</keyword>
<proteinExistence type="predicted"/>
<organism evidence="4 5">
    <name type="scientific">Kwoniella shandongensis</name>
    <dbReference type="NCBI Taxonomy" id="1734106"/>
    <lineage>
        <taxon>Eukaryota</taxon>
        <taxon>Fungi</taxon>
        <taxon>Dikarya</taxon>
        <taxon>Basidiomycota</taxon>
        <taxon>Agaricomycotina</taxon>
        <taxon>Tremellomycetes</taxon>
        <taxon>Tremellales</taxon>
        <taxon>Cryptococcaceae</taxon>
        <taxon>Kwoniella</taxon>
    </lineage>
</organism>
<feature type="coiled-coil region" evidence="1">
    <location>
        <begin position="170"/>
        <end position="204"/>
    </location>
</feature>
<feature type="transmembrane region" description="Helical" evidence="3">
    <location>
        <begin position="20"/>
        <end position="39"/>
    </location>
</feature>
<dbReference type="GeneID" id="43587892"/>
<keyword evidence="3" id="KW-0472">Membrane</keyword>
<accession>A0A5M6C5T1</accession>
<evidence type="ECO:0000313" key="4">
    <source>
        <dbReference type="EMBL" id="WWD21921.1"/>
    </source>
</evidence>
<reference evidence="4" key="1">
    <citation type="submission" date="2017-08" db="EMBL/GenBank/DDBJ databases">
        <authorList>
            <person name="Cuomo C."/>
            <person name="Billmyre B."/>
            <person name="Heitman J."/>
        </authorList>
    </citation>
    <scope>NUCLEOTIDE SEQUENCE</scope>
    <source>
        <strain evidence="4">CBS 12478</strain>
    </source>
</reference>
<dbReference type="Proteomes" id="UP000322225">
    <property type="component" value="Chromosome 12"/>
</dbReference>
<evidence type="ECO:0000256" key="2">
    <source>
        <dbReference type="SAM" id="MobiDB-lite"/>
    </source>
</evidence>
<dbReference type="OrthoDB" id="2574855at2759"/>
<evidence type="ECO:0000313" key="5">
    <source>
        <dbReference type="Proteomes" id="UP000322225"/>
    </source>
</evidence>
<feature type="transmembrane region" description="Helical" evidence="3">
    <location>
        <begin position="198"/>
        <end position="216"/>
    </location>
</feature>
<feature type="region of interest" description="Disordered" evidence="2">
    <location>
        <begin position="254"/>
        <end position="280"/>
    </location>
</feature>
<dbReference type="RefSeq" id="XP_031861763.1">
    <property type="nucleotide sequence ID" value="XM_032003765.1"/>
</dbReference>
<keyword evidence="1" id="KW-0175">Coiled coil</keyword>
<sequence length="280" mass="32124">MPDLLEDPLAPKHGLTLTPFHIIVLLLSSLSLFLSNLTLPHPLPIYVGMMKRIMVLLVLLMIAHHFVLAQMQSSKEDWNITQKEKRSRSDPLVKSKIEHKKDDWTHPNAHPSHFLTTRDGKPRLFPFPLGKAGGMGTKELWWEAGNTAHVGHFNQRETLEMREPLRLEMEAKEKARVEKAKKTMKEFEKKREKWQKRLTHLKIIGGIVVLSLMYFAELLKFKEEEEEKPAQSRKKIPTTPGMAMTYIYEPTPLGPKPAGAIPTKSPSHRLMTSLDSRYAS</sequence>
<evidence type="ECO:0000256" key="3">
    <source>
        <dbReference type="SAM" id="Phobius"/>
    </source>
</evidence>
<keyword evidence="5" id="KW-1185">Reference proteome</keyword>
<dbReference type="EMBL" id="CP144062">
    <property type="protein sequence ID" value="WWD21921.1"/>
    <property type="molecule type" value="Genomic_DNA"/>
</dbReference>
<dbReference type="KEGG" id="ksn:43587892"/>